<dbReference type="SMART" id="SM00256">
    <property type="entry name" value="FBOX"/>
    <property type="match status" value="1"/>
</dbReference>
<dbReference type="GO" id="GO:0000145">
    <property type="term" value="C:exocyst"/>
    <property type="evidence" value="ECO:0007669"/>
    <property type="project" value="TreeGrafter"/>
</dbReference>
<proteinExistence type="predicted"/>
<keyword evidence="3" id="KW-1185">Reference proteome</keyword>
<dbReference type="PANTHER" id="PTHR12100">
    <property type="entry name" value="SEC10"/>
    <property type="match status" value="1"/>
</dbReference>
<dbReference type="OrthoDB" id="5554140at2759"/>
<dbReference type="InterPro" id="IPR001810">
    <property type="entry name" value="F-box_dom"/>
</dbReference>
<accession>A0A8H7ZGE6</accession>
<comment type="caution">
    <text evidence="2">The sequence shown here is derived from an EMBL/GenBank/DDBJ whole genome shotgun (WGS) entry which is preliminary data.</text>
</comment>
<reference evidence="2 3" key="1">
    <citation type="submission" date="2020-12" db="EMBL/GenBank/DDBJ databases">
        <title>Effect of drift, selection, and recombination on the evolution of hybrid genomes in Candida yeast pathogens.</title>
        <authorList>
            <person name="Mixao V."/>
            <person name="Ksiezopolska E."/>
            <person name="Saus E."/>
            <person name="Boekhout T."/>
            <person name="Gacser A."/>
            <person name="Gabaldon T."/>
        </authorList>
    </citation>
    <scope>NUCLEOTIDE SEQUENCE [LARGE SCALE GENOMIC DNA]</scope>
    <source>
        <strain evidence="2 3">BP57</strain>
    </source>
</reference>
<evidence type="ECO:0000313" key="3">
    <source>
        <dbReference type="Proteomes" id="UP000669133"/>
    </source>
</evidence>
<sequence>MAQVIWNTDIDVYNRKVIPLSIARNIANYLPIQDLLPFSLVSRNTHQAVNDPTLWVSILKEMGVWDHAKRITKEDIKKRAKMPYLDNPLTCLDYVYRSLKNAKYQTLKIHKCLFQYYNDLLGTKSFDNLKLLKDFQTPEDQAKILTNLLSYNKVDHIKDTRDIAHDKLSDLFEQFENTLLREMEIHFDVEDYEQTRRFVMILVSLNNQQTLIDFFLQKSIFDEDMEMFGLTPSSIDEYFADDRINTELFDALVANIASVFNKQSQIIDKIFPQSIPMMYKVCEEIISNQLSELVLFVLESSKKHDLYLHVVPYMHEKLTTDLIKAMVPSENVGEPYYTLVCELIDMMFESFVVEYMREEVAQFRLNAQEKFIKWNEQVSQREAETSSKILESVKIESKNDFLTSFKSVFAISSSKDPSSKDNFTEMQAKAKILSENIRSLDKILSPEVVLEIINNATTSLNRLLTFKDFTIASLRSDIFSSTQEIFIDVMDTIGLEHLTPGFEKALTYLQTYNPNSPTFTTQHNEKFAEPIVLFFDLINMADVIIQMIDFFYKEEMLNKKIVKHENSVLNPSLQSKKKLEALVDKNVADGLNIGIELLVHQIETTYQELLLDTDYNPPSDSVMTLGPTNAAQKATHILEENMNLLVDSADKSVVDVFQQEIAERFFQVIVKLLKKRTISVAGATNLISDLNLYYEFMLEHITSNKRLIMPLYQALKKIGNLYLIGGDDSKSIGKLVSDLSKFNGIFGQEEIYEFVQRREDWPVIKKHVEKVIIIHLHRIPRIRRCDFVCMRCLTTNIPSASSRIKHLSQLKSTYDIVKDLKDIYSTEDTTFIEDVVVTSTANSSEEASLPLNVLRNDTVKEYLLKDCCEIVMKDDMELILNSLGILHRAKILPRHEYRSQDVSSLRMEFLQLLMNQNHVALSTVCVLNLIDSGIEVPYSTVHLLIDIISSSPYKEFPISAYCLLQLLRVTPRIEPSELFTSLMYLSSNTNGNYFANHLFFQYADVVRKMSIRQQHSVILSMLEVNLENSDTIQAIKVFHFAKPIILDNVPSTNQTSSYVEKLIKIFQLHHDEALIAKELEDLPECLNTDNMIDYKLSFYARHSPDKFNALVETLRSPLRRSSLTSLLNSFVQLRDETNAEKIMETIFAHSSINSAELQTIVEKLLQQGKISGALSMVRRMKLETTKSSYLTIFKHTWVNKDQQFFKELYLKFMKLKHNDSMLELFTIELIRAISSIDNRQAIRYYVKFLKVVDSNKTNKLYQHIDFERYGFLDEFSQLIRLSPFGVVECLKVLSRNAIYTRDDISLRWCIEELRKCGWNVRTIIEYLQYFDSNGYLEKVLKERAFK</sequence>
<dbReference type="GeneID" id="93652750"/>
<dbReference type="InterPro" id="IPR036047">
    <property type="entry name" value="F-box-like_dom_sf"/>
</dbReference>
<organism evidence="2 3">
    <name type="scientific">Candida metapsilosis</name>
    <dbReference type="NCBI Taxonomy" id="273372"/>
    <lineage>
        <taxon>Eukaryota</taxon>
        <taxon>Fungi</taxon>
        <taxon>Dikarya</taxon>
        <taxon>Ascomycota</taxon>
        <taxon>Saccharomycotina</taxon>
        <taxon>Pichiomycetes</taxon>
        <taxon>Debaryomycetaceae</taxon>
        <taxon>Candida/Lodderomyces clade</taxon>
        <taxon>Candida</taxon>
    </lineage>
</organism>
<protein>
    <submittedName>
        <fullName evidence="2">RCY1</fullName>
    </submittedName>
</protein>
<dbReference type="Proteomes" id="UP000669133">
    <property type="component" value="Unassembled WGS sequence"/>
</dbReference>
<name>A0A8H7ZGE6_9ASCO</name>
<dbReference type="Pfam" id="PF00646">
    <property type="entry name" value="F-box"/>
    <property type="match status" value="1"/>
</dbReference>
<dbReference type="RefSeq" id="XP_067547709.1">
    <property type="nucleotide sequence ID" value="XM_067693161.1"/>
</dbReference>
<dbReference type="SUPFAM" id="SSF81383">
    <property type="entry name" value="F-box domain"/>
    <property type="match status" value="1"/>
</dbReference>
<evidence type="ECO:0000259" key="1">
    <source>
        <dbReference type="PROSITE" id="PS50181"/>
    </source>
</evidence>
<dbReference type="PANTHER" id="PTHR12100:SF1">
    <property type="entry name" value="RECYCLIN-1"/>
    <property type="match status" value="1"/>
</dbReference>
<feature type="domain" description="F-box" evidence="1">
    <location>
        <begin position="12"/>
        <end position="58"/>
    </location>
</feature>
<gene>
    <name evidence="2" type="ORF">I9W82_004121</name>
</gene>
<dbReference type="Pfam" id="PF07393">
    <property type="entry name" value="Sec10_HB"/>
    <property type="match status" value="1"/>
</dbReference>
<dbReference type="GO" id="GO:0006887">
    <property type="term" value="P:exocytosis"/>
    <property type="evidence" value="ECO:0007669"/>
    <property type="project" value="TreeGrafter"/>
</dbReference>
<dbReference type="InterPro" id="IPR009976">
    <property type="entry name" value="Sec10-like"/>
</dbReference>
<dbReference type="InterPro" id="IPR048627">
    <property type="entry name" value="Sec10_HB"/>
</dbReference>
<dbReference type="GO" id="GO:0006893">
    <property type="term" value="P:Golgi to plasma membrane transport"/>
    <property type="evidence" value="ECO:0007669"/>
    <property type="project" value="TreeGrafter"/>
</dbReference>
<evidence type="ECO:0000313" key="2">
    <source>
        <dbReference type="EMBL" id="KAG5418593.1"/>
    </source>
</evidence>
<dbReference type="Gene3D" id="1.20.1280.50">
    <property type="match status" value="1"/>
</dbReference>
<dbReference type="PROSITE" id="PS50181">
    <property type="entry name" value="FBOX"/>
    <property type="match status" value="1"/>
</dbReference>
<dbReference type="EMBL" id="JAEOAQ010000005">
    <property type="protein sequence ID" value="KAG5418593.1"/>
    <property type="molecule type" value="Genomic_DNA"/>
</dbReference>